<comment type="cofactor">
    <cofactor evidence="1">
        <name>pantetheine 4'-phosphate</name>
        <dbReference type="ChEBI" id="CHEBI:47942"/>
    </cofactor>
</comment>
<dbReference type="InterPro" id="IPR006162">
    <property type="entry name" value="Ppantetheine_attach_site"/>
</dbReference>
<dbReference type="InterPro" id="IPR036291">
    <property type="entry name" value="NAD(P)-bd_dom_sf"/>
</dbReference>
<dbReference type="InterPro" id="IPR025110">
    <property type="entry name" value="AMP-bd_C"/>
</dbReference>
<name>A0ABT7EPH9_9GAMM</name>
<dbReference type="Pfam" id="PF13193">
    <property type="entry name" value="AMP-binding_C"/>
    <property type="match status" value="1"/>
</dbReference>
<dbReference type="InterPro" id="IPR010080">
    <property type="entry name" value="Thioester_reductase-like_dom"/>
</dbReference>
<feature type="domain" description="Carrier" evidence="5">
    <location>
        <begin position="769"/>
        <end position="844"/>
    </location>
</feature>
<evidence type="ECO:0000256" key="3">
    <source>
        <dbReference type="ARBA" id="ARBA00022553"/>
    </source>
</evidence>
<dbReference type="NCBIfam" id="NF003417">
    <property type="entry name" value="PRK04813.1"/>
    <property type="match status" value="2"/>
</dbReference>
<dbReference type="InterPro" id="IPR001242">
    <property type="entry name" value="Condensation_dom"/>
</dbReference>
<dbReference type="InterPro" id="IPR036736">
    <property type="entry name" value="ACP-like_sf"/>
</dbReference>
<dbReference type="InterPro" id="IPR042099">
    <property type="entry name" value="ANL_N_sf"/>
</dbReference>
<dbReference type="Pfam" id="PF07993">
    <property type="entry name" value="NAD_binding_4"/>
    <property type="match status" value="1"/>
</dbReference>
<dbReference type="SUPFAM" id="SSF47336">
    <property type="entry name" value="ACP-like"/>
    <property type="match status" value="2"/>
</dbReference>
<evidence type="ECO:0000313" key="7">
    <source>
        <dbReference type="Proteomes" id="UP001231915"/>
    </source>
</evidence>
<proteinExistence type="predicted"/>
<feature type="domain" description="Carrier" evidence="5">
    <location>
        <begin position="1804"/>
        <end position="1879"/>
    </location>
</feature>
<dbReference type="NCBIfam" id="TIGR01746">
    <property type="entry name" value="Thioester-redct"/>
    <property type="match status" value="1"/>
</dbReference>
<dbReference type="InterPro" id="IPR045851">
    <property type="entry name" value="AMP-bd_C_sf"/>
</dbReference>
<dbReference type="NCBIfam" id="TIGR01733">
    <property type="entry name" value="AA-adenyl-dom"/>
    <property type="match status" value="1"/>
</dbReference>
<dbReference type="InterPro" id="IPR010071">
    <property type="entry name" value="AA_adenyl_dom"/>
</dbReference>
<dbReference type="Gene3D" id="3.40.50.980">
    <property type="match status" value="2"/>
</dbReference>
<dbReference type="Gene3D" id="1.10.1200.10">
    <property type="entry name" value="ACP-like"/>
    <property type="match status" value="2"/>
</dbReference>
<protein>
    <submittedName>
        <fullName evidence="6">Amino acid adenylation domain-containing protein</fullName>
    </submittedName>
</protein>
<evidence type="ECO:0000313" key="6">
    <source>
        <dbReference type="EMBL" id="MDK2596962.1"/>
    </source>
</evidence>
<dbReference type="Pfam" id="PF00501">
    <property type="entry name" value="AMP-binding"/>
    <property type="match status" value="2"/>
</dbReference>
<keyword evidence="3" id="KW-0597">Phosphoprotein</keyword>
<dbReference type="CDD" id="cd12117">
    <property type="entry name" value="A_NRPS_Srf_like"/>
    <property type="match status" value="1"/>
</dbReference>
<dbReference type="InterPro" id="IPR020845">
    <property type="entry name" value="AMP-binding_CS"/>
</dbReference>
<dbReference type="SUPFAM" id="SSF51735">
    <property type="entry name" value="NAD(P)-binding Rossmann-fold domains"/>
    <property type="match status" value="1"/>
</dbReference>
<dbReference type="InterPro" id="IPR000873">
    <property type="entry name" value="AMP-dep_synth/lig_dom"/>
</dbReference>
<evidence type="ECO:0000256" key="2">
    <source>
        <dbReference type="ARBA" id="ARBA00022450"/>
    </source>
</evidence>
<dbReference type="SUPFAM" id="SSF52777">
    <property type="entry name" value="CoA-dependent acyltransferases"/>
    <property type="match status" value="2"/>
</dbReference>
<reference evidence="6 7" key="1">
    <citation type="submission" date="2023-05" db="EMBL/GenBank/DDBJ databases">
        <title>Pseudoalteromonas ardens sp. nov., Pseudoalteromonas obscura sp. nov., and Pseudoalteromonas umbrosa sp. nov., isolated from the coral Montipora capitata.</title>
        <authorList>
            <person name="Thomas E.M."/>
            <person name="Smith E.M."/>
            <person name="Papke E."/>
            <person name="Shlafstein M.D."/>
            <person name="Oline D.K."/>
            <person name="Videau P."/>
            <person name="Saw J.H."/>
            <person name="Strangman W.K."/>
            <person name="Ushijima B."/>
        </authorList>
    </citation>
    <scope>NUCLEOTIDE SEQUENCE [LARGE SCALE GENOMIC DNA]</scope>
    <source>
        <strain evidence="6 7">P94</strain>
    </source>
</reference>
<evidence type="ECO:0000256" key="4">
    <source>
        <dbReference type="ARBA" id="ARBA00022598"/>
    </source>
</evidence>
<keyword evidence="7" id="KW-1185">Reference proteome</keyword>
<dbReference type="InterPro" id="IPR009081">
    <property type="entry name" value="PP-bd_ACP"/>
</dbReference>
<dbReference type="PANTHER" id="PTHR45527">
    <property type="entry name" value="NONRIBOSOMAL PEPTIDE SYNTHETASE"/>
    <property type="match status" value="1"/>
</dbReference>
<dbReference type="PANTHER" id="PTHR45527:SF1">
    <property type="entry name" value="FATTY ACID SYNTHASE"/>
    <property type="match status" value="1"/>
</dbReference>
<dbReference type="PROSITE" id="PS00455">
    <property type="entry name" value="AMP_BINDING"/>
    <property type="match status" value="2"/>
</dbReference>
<keyword evidence="4" id="KW-0436">Ligase</keyword>
<dbReference type="PROSITE" id="PS50075">
    <property type="entry name" value="CARRIER"/>
    <property type="match status" value="2"/>
</dbReference>
<dbReference type="CDD" id="cd19531">
    <property type="entry name" value="LCL_NRPS-like"/>
    <property type="match status" value="1"/>
</dbReference>
<dbReference type="Gene3D" id="3.30.559.10">
    <property type="entry name" value="Chloramphenicol acetyltransferase-like domain"/>
    <property type="match status" value="1"/>
</dbReference>
<comment type="caution">
    <text evidence="6">The sequence shown here is derived from an EMBL/GenBank/DDBJ whole genome shotgun (WGS) entry which is preliminary data.</text>
</comment>
<dbReference type="EMBL" id="JASJUT010000008">
    <property type="protein sequence ID" value="MDK2596962.1"/>
    <property type="molecule type" value="Genomic_DNA"/>
</dbReference>
<dbReference type="SUPFAM" id="SSF56801">
    <property type="entry name" value="Acetyl-CoA synthetase-like"/>
    <property type="match status" value="2"/>
</dbReference>
<dbReference type="Pfam" id="PF00668">
    <property type="entry name" value="Condensation"/>
    <property type="match status" value="1"/>
</dbReference>
<evidence type="ECO:0000256" key="1">
    <source>
        <dbReference type="ARBA" id="ARBA00001957"/>
    </source>
</evidence>
<dbReference type="Gene3D" id="2.30.38.10">
    <property type="entry name" value="Luciferase, Domain 3"/>
    <property type="match status" value="1"/>
</dbReference>
<dbReference type="Pfam" id="PF00550">
    <property type="entry name" value="PP-binding"/>
    <property type="match status" value="2"/>
</dbReference>
<evidence type="ECO:0000259" key="5">
    <source>
        <dbReference type="PROSITE" id="PS50075"/>
    </source>
</evidence>
<dbReference type="PROSITE" id="PS00012">
    <property type="entry name" value="PHOSPHOPANTETHEINE"/>
    <property type="match status" value="1"/>
</dbReference>
<dbReference type="RefSeq" id="WP_284138060.1">
    <property type="nucleotide sequence ID" value="NZ_JASJUT010000008.1"/>
</dbReference>
<organism evidence="6 7">
    <name type="scientific">Pseudoalteromonas obscura</name>
    <dbReference type="NCBI Taxonomy" id="3048491"/>
    <lineage>
        <taxon>Bacteria</taxon>
        <taxon>Pseudomonadati</taxon>
        <taxon>Pseudomonadota</taxon>
        <taxon>Gammaproteobacteria</taxon>
        <taxon>Alteromonadales</taxon>
        <taxon>Pseudoalteromonadaceae</taxon>
        <taxon>Pseudoalteromonas</taxon>
    </lineage>
</organism>
<dbReference type="Gene3D" id="3.40.50.720">
    <property type="entry name" value="NAD(P)-binding Rossmann-like Domain"/>
    <property type="match status" value="1"/>
</dbReference>
<gene>
    <name evidence="6" type="ORF">QNM18_18070</name>
</gene>
<dbReference type="InterPro" id="IPR023213">
    <property type="entry name" value="CAT-like_dom_sf"/>
</dbReference>
<dbReference type="InterPro" id="IPR013120">
    <property type="entry name" value="FAR_NAD-bd"/>
</dbReference>
<keyword evidence="2" id="KW-0596">Phosphopantetheine</keyword>
<accession>A0ABT7EPH9</accession>
<dbReference type="Gene3D" id="3.30.300.30">
    <property type="match status" value="2"/>
</dbReference>
<dbReference type="Gene3D" id="3.30.559.30">
    <property type="entry name" value="Nonribosomal peptide synthetase, condensation domain"/>
    <property type="match status" value="1"/>
</dbReference>
<dbReference type="Gene3D" id="3.40.50.12780">
    <property type="entry name" value="N-terminal domain of ligase-like"/>
    <property type="match status" value="1"/>
</dbReference>
<dbReference type="Proteomes" id="UP001231915">
    <property type="component" value="Unassembled WGS sequence"/>
</dbReference>
<sequence length="2265" mass="254393">MKAKNVLKQLYASGIDLILENERLVTKSNTPPTDKQATLINQYEQRLIDYIKLQDTHWRTRLSGYEPMILHSMCLPCEQRGVFTQYWQYSELKQPKVSTKQAQFLLQSRVLYALNQALSTYSGQADNLVKVFLPEDSADGFQVCPVRSTAQGKSLTLEQFTKLYRQDIEVGYLDTSALNSYNLESECEVVWQGLQEAENHSPSLTEKQKIGIDIRLLDRKVVFTWRWNGQLISERSVKVISEIFASYLVGTPASIPEFSAIKHSYQEDKSALQLFAQVSSLYSDKVAVRCQERQLTYRELKQQAESIAASLQSAGMLAGDRIVVILPRNIDLLLAIVGILFTGAVYIPVSPKESEERVNTVVEQSGAKAVICLDFNSTLACRQFTLEQLRSRSDKAYQGAELAADSPFYINFSSGSTGKPKGIVCSHQGITRLVINPNFTVLDENTNMLCIANQSFDAFAFEIWGALLNGGCLYMLEEACVTPENLGTLFSTQVNTSFLTAALFHTLVDIDPCLFSGLEQLLVGGDVVLPSKVKLVYQNNSDIQIVNAYGPTENTVFTSTFLIPKTWSSNQPLPIGLPINGTAVAIVSDKGAYLPHGCVGEIVTAGSGLALGYLNKSQESGRFVSMDCGDKPLRVYKTGDLGFIDSQGDIRFIGRRDAQVKINGYRVELQAIDQTLEALPEIKHAHTLAIAAANGHKLVSFIQLNEPHHQNDANCESVLVHYLEAELPAHMVPSSLCFITHIPLTLNGKLDKQSLIELFTQQSQSQYVAPTTPLQIELCKLFAQVLHVKRLGIADDLIQLGGNSLMFLRILAICRETLQLEITLNELLLNPNIAAISHLARRKNTLAITKASEQQLSFAEERLLFIQGIKEAECAYNAPFLFELSPEFDCDKFLSAFEQVAARHTILKTQYRWNDARQVYPKISESKYALHHEKVDSEQALQMRLKYFANEPFDLSEELPVKFVLLEKTDSRQLLLNIHHVVIDGWSLNILFNELTYFYAGKGEVLPLKISYRDYASWQREELKGTTKADLTAFWQRYLAGNDTLLLPYDAPRGKSFDYKGKSQYIKLDKSLSQALRQSAKAHSTTLYHVMLSTFFALSHKLSQQHDLILGTPFENRYEPETQSLIGFFVNSLPIRVVLQNDDVSLRELLQLTINSVSEVREHQALPLNDIVQATGTEFDASRAPLFQVLFSVQAFLAQKDLPSGMTLEHVRAYTAAKYDMTILIDDSKTEIEIDWNYASALFKCESVTRFAQMYKRVLTQFTEQSSTKLSELNVIDEKEQRLLLDVWGRPQNSKPLRDLSLPALFEEQTNIHPEQTALRYKGESLSYHQLNSRANQLAHGLLACFNRSYLPQQAHIAVFKTRGIDMVVSALAVLKLGAAVVMVSPDYPQHRIDTMLQDCQPLCVITDEHHVDKIRDLGCGCVIFQQVMSKQNLAHNLASVVNLDTMAYVIYTSGTTGTPKGVKTSHRGVVSLIQNNGYVEFSSQDRLVQLANPNFDMALFETWGALCHGATLVIPEQQQPSFEDIRALLRRESITILWLTTSLFDGLHSYDPSCFANLKYLIFGGEAANCDTVAKLQASESCPEYLINGYGPSESTIVTTHCCHGFTGTNVPIGKPANSRNVYVLDRHKRPVPIGVIGELYVAGEGVSDGYLNRLELTNERFLPDPFSDSEDGKMYRTGDLVRWRLDGNLEYLGRNDNQVKINGYRIELGEIENVLLQNSDINSVAVVDVEHHGHTYLVAYICSTNQQLSLTGVRSNAEQQLPRFMHPSEYIQIDNLPYTLNGKLDKNRLPKVHFESQRNYVAPRDQFELQLCALFRQLLGAPKVGIDDDFFELGGHSMLAMQLAHKIEHLTGQAFSLRSLYSHRTVRQLSEFKPKTKRFVEPSQFALPVHLSPLKRNIECVQTIFLTGATGFVGRYLLAQLLTAPDAIIYCLVRASDSIHGKARIEQSLKQAHLWRDEFTGRINAVEGDLSQAKLGMSEQSYTRVAEQVDLIIHAATYMDHLAQFEQMKPANVDSTIELITLQQHRKAKRLLHISTTAVLKQREVADELTPLELQSHTACEGYVSTKWASELLIKQAQQRGFDISVIRLGLISGCVNTGLSDHEQWLTMLMKLTSHLGLCFDDKRFQTSIIPVNYVAQAIGTLIYQSKLLPVYHLSNSRELYFVDLVRARNKVLEAPISLTSYKDFIAALVALKETGKAITGEYLFTDDMRQVSAEHHKDESSVFAPIDATKTWQSLEKLNLPMPALTDVMIAQYFDAIESIE</sequence>